<dbReference type="Proteomes" id="UP001247754">
    <property type="component" value="Unassembled WGS sequence"/>
</dbReference>
<evidence type="ECO:0000313" key="2">
    <source>
        <dbReference type="EMBL" id="MDR5651216.1"/>
    </source>
</evidence>
<accession>A0ABU1F2Y1</accession>
<sequence>MTELPVIAPARPAPDTALHVLVIGGGASGVLMAAQLLRQDPRARVTIVEAANMLGCGLAYSTRDPDHLLNTRADNMSAWPDDPGHFARWLEGRTDGGDGVFVSRATYGAYLGGLLDPWRAGGRLACLRHRCLRVEEGAAGVAAHLDDGQVIRGHLAVLATGICVPPPDLRGIVTGGWEDPGPIDPDARVIIVGSGLSMVDQVLSLMKAGHRGQIVSISRRGLLPRPHAPGRPLTLRAEDIPLGAPVSRLLHWLRGLARQAEAGGGTWRDAVDGLRPHLAAVWQALPQAERARFLRHAVTWWEVHRHRIPPASAERIGAALASGQLAVRRGSFLRGGRGADGGIRALVRLRGHADPVALGAGRIIDCRGIRHDPARNAGPPVADLLARGRVRVDPLRLGLEVTADCRLVDAGGRASARILAIGPVSRAAFWEITAIPDIRGQTARLAAGILTGA</sequence>
<keyword evidence="3" id="KW-1185">Reference proteome</keyword>
<evidence type="ECO:0000313" key="3">
    <source>
        <dbReference type="Proteomes" id="UP001247754"/>
    </source>
</evidence>
<protein>
    <submittedName>
        <fullName evidence="2">FAD/NAD(P)-binding protein</fullName>
    </submittedName>
</protein>
<dbReference type="Gene3D" id="3.50.50.60">
    <property type="entry name" value="FAD/NAD(P)-binding domain"/>
    <property type="match status" value="2"/>
</dbReference>
<reference evidence="2 3" key="1">
    <citation type="submission" date="2023-09" db="EMBL/GenBank/DDBJ databases">
        <title>Xinfangfangia sedmenti sp. nov., isolated the sedment.</title>
        <authorList>
            <person name="Xu L."/>
        </authorList>
    </citation>
    <scope>NUCLEOTIDE SEQUENCE [LARGE SCALE GENOMIC DNA]</scope>
    <source>
        <strain evidence="2 3">LG-4</strain>
    </source>
</reference>
<organism evidence="2 3">
    <name type="scientific">Ruixingdingia sedimenti</name>
    <dbReference type="NCBI Taxonomy" id="3073604"/>
    <lineage>
        <taxon>Bacteria</taxon>
        <taxon>Pseudomonadati</taxon>
        <taxon>Pseudomonadota</taxon>
        <taxon>Alphaproteobacteria</taxon>
        <taxon>Rhodobacterales</taxon>
        <taxon>Paracoccaceae</taxon>
        <taxon>Ruixingdingia</taxon>
    </lineage>
</organism>
<dbReference type="InterPro" id="IPR038732">
    <property type="entry name" value="HpyO/CreE_NAD-binding"/>
</dbReference>
<proteinExistence type="predicted"/>
<dbReference type="Pfam" id="PF13454">
    <property type="entry name" value="NAD_binding_9"/>
    <property type="match status" value="1"/>
</dbReference>
<dbReference type="EMBL" id="JAVKPH010000001">
    <property type="protein sequence ID" value="MDR5651216.1"/>
    <property type="molecule type" value="Genomic_DNA"/>
</dbReference>
<dbReference type="InterPro" id="IPR036188">
    <property type="entry name" value="FAD/NAD-bd_sf"/>
</dbReference>
<name>A0ABU1F2Y1_9RHOB</name>
<gene>
    <name evidence="2" type="ORF">RGD00_01240</name>
</gene>
<dbReference type="SUPFAM" id="SSF51905">
    <property type="entry name" value="FAD/NAD(P)-binding domain"/>
    <property type="match status" value="1"/>
</dbReference>
<comment type="caution">
    <text evidence="2">The sequence shown here is derived from an EMBL/GenBank/DDBJ whole genome shotgun (WGS) entry which is preliminary data.</text>
</comment>
<dbReference type="InterPro" id="IPR052189">
    <property type="entry name" value="L-asp_N-monooxygenase_NS-form"/>
</dbReference>
<feature type="domain" description="FAD-dependent urate hydroxylase HpyO/Asp monooxygenase CreE-like FAD/NAD(P)-binding" evidence="1">
    <location>
        <begin position="22"/>
        <end position="161"/>
    </location>
</feature>
<dbReference type="PANTHER" id="PTHR40254">
    <property type="entry name" value="BLR0577 PROTEIN"/>
    <property type="match status" value="1"/>
</dbReference>
<dbReference type="PANTHER" id="PTHR40254:SF1">
    <property type="entry name" value="BLR0577 PROTEIN"/>
    <property type="match status" value="1"/>
</dbReference>
<dbReference type="RefSeq" id="WP_310455292.1">
    <property type="nucleotide sequence ID" value="NZ_JAVKPH010000001.1"/>
</dbReference>
<evidence type="ECO:0000259" key="1">
    <source>
        <dbReference type="Pfam" id="PF13454"/>
    </source>
</evidence>